<proteinExistence type="predicted"/>
<dbReference type="Pfam" id="PF02624">
    <property type="entry name" value="YcaO"/>
    <property type="match status" value="1"/>
</dbReference>
<evidence type="ECO:0000259" key="1">
    <source>
        <dbReference type="PROSITE" id="PS51664"/>
    </source>
</evidence>
<dbReference type="Proteomes" id="UP000382040">
    <property type="component" value="Unassembled WGS sequence"/>
</dbReference>
<dbReference type="Pfam" id="PF00881">
    <property type="entry name" value="Nitroreductase"/>
    <property type="match status" value="1"/>
</dbReference>
<dbReference type="InterPro" id="IPR029479">
    <property type="entry name" value="Nitroreductase"/>
</dbReference>
<dbReference type="Gene3D" id="3.30.160.660">
    <property type="match status" value="1"/>
</dbReference>
<reference evidence="2 3" key="1">
    <citation type="submission" date="2019-08" db="EMBL/GenBank/DDBJ databases">
        <authorList>
            <person name="Peeters C."/>
        </authorList>
    </citation>
    <scope>NUCLEOTIDE SEQUENCE [LARGE SCALE GENOMIC DNA]</scope>
    <source>
        <strain evidence="2 3">LMG 20603</strain>
    </source>
</reference>
<dbReference type="GO" id="GO:0016491">
    <property type="term" value="F:oxidoreductase activity"/>
    <property type="evidence" value="ECO:0007669"/>
    <property type="project" value="InterPro"/>
</dbReference>
<dbReference type="InterPro" id="IPR000415">
    <property type="entry name" value="Nitroreductase-like"/>
</dbReference>
<evidence type="ECO:0000313" key="3">
    <source>
        <dbReference type="Proteomes" id="UP000382040"/>
    </source>
</evidence>
<protein>
    <recommendedName>
        <fullName evidence="1">YcaO domain-containing protein</fullName>
    </recommendedName>
</protein>
<dbReference type="SUPFAM" id="SSF55469">
    <property type="entry name" value="FMN-dependent nitroreductase-like"/>
    <property type="match status" value="1"/>
</dbReference>
<dbReference type="CDD" id="cd02142">
    <property type="entry name" value="McbC_SagB-like_oxidoreductase"/>
    <property type="match status" value="1"/>
</dbReference>
<accession>A0A5E5BXZ6</accession>
<dbReference type="AlphaFoldDB" id="A0A5E5BXZ6"/>
<dbReference type="Gene3D" id="3.30.40.250">
    <property type="match status" value="1"/>
</dbReference>
<dbReference type="PANTHER" id="PTHR37809">
    <property type="entry name" value="RIBOSOMAL PROTEIN S12 METHYLTHIOTRANSFERASE ACCESSORY FACTOR YCAO"/>
    <property type="match status" value="1"/>
</dbReference>
<dbReference type="RefSeq" id="WP_174978037.1">
    <property type="nucleotide sequence ID" value="NZ_CABPST010000019.1"/>
</dbReference>
<dbReference type="EMBL" id="CABPST010000019">
    <property type="protein sequence ID" value="VVE90679.1"/>
    <property type="molecule type" value="Genomic_DNA"/>
</dbReference>
<dbReference type="PROSITE" id="PS51664">
    <property type="entry name" value="YCAO"/>
    <property type="match status" value="1"/>
</dbReference>
<dbReference type="PANTHER" id="PTHR37809:SF1">
    <property type="entry name" value="RIBOSOMAL PROTEIN S12 METHYLTHIOTRANSFERASE ACCESSORY FACTOR YCAO"/>
    <property type="match status" value="1"/>
</dbReference>
<name>A0A5E5BXZ6_9BURK</name>
<organism evidence="2 3">
    <name type="scientific">Pandoraea bronchicola</name>
    <dbReference type="NCBI Taxonomy" id="2508287"/>
    <lineage>
        <taxon>Bacteria</taxon>
        <taxon>Pseudomonadati</taxon>
        <taxon>Pseudomonadota</taxon>
        <taxon>Betaproteobacteria</taxon>
        <taxon>Burkholderiales</taxon>
        <taxon>Burkholderiaceae</taxon>
        <taxon>Pandoraea</taxon>
    </lineage>
</organism>
<dbReference type="InterPro" id="IPR003776">
    <property type="entry name" value="YcaO-like_dom"/>
</dbReference>
<keyword evidence="3" id="KW-1185">Reference proteome</keyword>
<feature type="domain" description="YcaO" evidence="1">
    <location>
        <begin position="390"/>
        <end position="743"/>
    </location>
</feature>
<gene>
    <name evidence="2" type="ORF">PBR20603_04666</name>
</gene>
<dbReference type="Gene3D" id="3.30.1330.230">
    <property type="match status" value="1"/>
</dbReference>
<evidence type="ECO:0000313" key="2">
    <source>
        <dbReference type="EMBL" id="VVE90679.1"/>
    </source>
</evidence>
<sequence>MLHKNPASVVENALNDPSRICPVFAAPALISGQRLSVQWRGESITVRAPRPMLKKLFEWCQGHRSLTELGNLSVQTWGDDRMSRFVADLLDAGVMVDAALQLPAIAEATVDPLARFGLPAHAGVWSAVSALASCTAEPETQVHVMPQTSSSLDGLWRDRRSAREFGGQGISKASLAGVLRAAYGAVVDSDHTRRTVPSAGALHTLRLGVVLLDPIDDLPSGAYLVKFDSSRSSEMQSDVALSRIDSSPTDIFRASNAPRDLTNVRVVLVAWADLSLTALKYRNRAYPFLMLEAGAALQNVALYCADAKLAWSPYGNYSPSRMAALFEVPTRATILATGLLGSLNLAALETRHPDALPLTLTWSEELPSLPFHAATAKIDVESNTEGLAWGRAADPVLALDKAIAEAVERYAYRTPRCLRWGTLLELPNAVHPERIIAFSPAQYRRKDFPFTRLRDNERTLWTEAVSARDGHDVLVHADCVFHAKGLEALRDGPIRCWATSSGCASHLDIVAAQNAALWELVERDAFMRHWAAQTPGTRIDEVSLPAGFRFRIDWLKANGCTVALFVLDRGVLPAVMVAIRNDEKHFTCFGAGAGADLAGALETALGEAEIGAHARLAALAAVVVTPSQVRFPAHHVDLFATRRYYKRADALLAGARSRTFQTLANAHRAACGDVLASLLSKGLDPIFVDLTVPDAPRTTRGARLHTVRALVPGLLPMTFGAGRMPMGMLKTCAKAALFPHPFA</sequence>
<dbReference type="Gene3D" id="3.40.109.10">
    <property type="entry name" value="NADH Oxidase"/>
    <property type="match status" value="1"/>
</dbReference>